<dbReference type="GO" id="GO:0042256">
    <property type="term" value="P:cytosolic ribosome assembly"/>
    <property type="evidence" value="ECO:0007669"/>
    <property type="project" value="InterPro"/>
</dbReference>
<sequence length="116" mass="12718">MALRTHFEGVSDIGVFSKLTNNYCLVSVGSSENSNSVFRDELPENFPVIDTTIAGIRAVGRMTVGMFCGIIYLTFAVFVLILLSKVDVYRIRPSIGLQGLSFHKSPNNLTIICLSV</sequence>
<dbReference type="WBParaSite" id="SCUD_0000330301-mRNA-1">
    <property type="protein sequence ID" value="SCUD_0000330301-mRNA-1"/>
    <property type="gene ID" value="SCUD_0000330301"/>
</dbReference>
<accession>A0A183JKS2</accession>
<keyword evidence="3" id="KW-0812">Transmembrane</keyword>
<reference evidence="6" key="1">
    <citation type="submission" date="2016-06" db="UniProtKB">
        <authorList>
            <consortium name="WormBaseParasite"/>
        </authorList>
    </citation>
    <scope>IDENTIFICATION</scope>
</reference>
<dbReference type="AlphaFoldDB" id="A0A183JKS2"/>
<evidence type="ECO:0000256" key="1">
    <source>
        <dbReference type="ARBA" id="ARBA00022540"/>
    </source>
</evidence>
<keyword evidence="2" id="KW-0648">Protein biosynthesis</keyword>
<dbReference type="STRING" id="6186.A0A183JKS2"/>
<dbReference type="Proteomes" id="UP000279833">
    <property type="component" value="Unassembled WGS sequence"/>
</dbReference>
<keyword evidence="1" id="KW-0396">Initiation factor</keyword>
<evidence type="ECO:0000256" key="2">
    <source>
        <dbReference type="ARBA" id="ARBA00022917"/>
    </source>
</evidence>
<gene>
    <name evidence="4" type="ORF">SCUD_LOCUS3303</name>
</gene>
<dbReference type="GO" id="GO:0043022">
    <property type="term" value="F:ribosome binding"/>
    <property type="evidence" value="ECO:0007669"/>
    <property type="project" value="InterPro"/>
</dbReference>
<keyword evidence="3" id="KW-0472">Membrane</keyword>
<dbReference type="Pfam" id="PF01912">
    <property type="entry name" value="eIF-6"/>
    <property type="match status" value="1"/>
</dbReference>
<organism evidence="6">
    <name type="scientific">Schistosoma curassoni</name>
    <dbReference type="NCBI Taxonomy" id="6186"/>
    <lineage>
        <taxon>Eukaryota</taxon>
        <taxon>Metazoa</taxon>
        <taxon>Spiralia</taxon>
        <taxon>Lophotrochozoa</taxon>
        <taxon>Platyhelminthes</taxon>
        <taxon>Trematoda</taxon>
        <taxon>Digenea</taxon>
        <taxon>Strigeidida</taxon>
        <taxon>Schistosomatoidea</taxon>
        <taxon>Schistosomatidae</taxon>
        <taxon>Schistosoma</taxon>
    </lineage>
</organism>
<dbReference type="EMBL" id="UZAK01003665">
    <property type="protein sequence ID" value="VDO80806.1"/>
    <property type="molecule type" value="Genomic_DNA"/>
</dbReference>
<dbReference type="PANTHER" id="PTHR10784">
    <property type="entry name" value="TRANSLATION INITIATION FACTOR 6"/>
    <property type="match status" value="1"/>
</dbReference>
<keyword evidence="3" id="KW-1133">Transmembrane helix</keyword>
<evidence type="ECO:0000313" key="5">
    <source>
        <dbReference type="Proteomes" id="UP000279833"/>
    </source>
</evidence>
<dbReference type="GO" id="GO:0003743">
    <property type="term" value="F:translation initiation factor activity"/>
    <property type="evidence" value="ECO:0007669"/>
    <property type="project" value="UniProtKB-KW"/>
</dbReference>
<evidence type="ECO:0000313" key="6">
    <source>
        <dbReference type="WBParaSite" id="SCUD_0000330301-mRNA-1"/>
    </source>
</evidence>
<dbReference type="InterPro" id="IPR002769">
    <property type="entry name" value="eIF6"/>
</dbReference>
<feature type="transmembrane region" description="Helical" evidence="3">
    <location>
        <begin position="64"/>
        <end position="83"/>
    </location>
</feature>
<reference evidence="4 5" key="2">
    <citation type="submission" date="2018-11" db="EMBL/GenBank/DDBJ databases">
        <authorList>
            <consortium name="Pathogen Informatics"/>
        </authorList>
    </citation>
    <scope>NUCLEOTIDE SEQUENCE [LARGE SCALE GENOMIC DNA]</scope>
    <source>
        <strain evidence="4">Dakar</strain>
        <strain evidence="5">Dakar, Senegal</strain>
    </source>
</reference>
<evidence type="ECO:0000256" key="3">
    <source>
        <dbReference type="SAM" id="Phobius"/>
    </source>
</evidence>
<dbReference type="SUPFAM" id="SSF55909">
    <property type="entry name" value="Pentein"/>
    <property type="match status" value="1"/>
</dbReference>
<proteinExistence type="predicted"/>
<evidence type="ECO:0000313" key="4">
    <source>
        <dbReference type="EMBL" id="VDO80806.1"/>
    </source>
</evidence>
<dbReference type="Gene3D" id="3.75.10.10">
    <property type="entry name" value="L-arginine/glycine Amidinotransferase, Chain A"/>
    <property type="match status" value="1"/>
</dbReference>
<keyword evidence="5" id="KW-1185">Reference proteome</keyword>
<protein>
    <submittedName>
        <fullName evidence="6">AA_permease domain-containing protein</fullName>
    </submittedName>
</protein>
<name>A0A183JKS2_9TREM</name>